<feature type="domain" description="Cyclic nucleotide-binding" evidence="1">
    <location>
        <begin position="69"/>
        <end position="144"/>
    </location>
</feature>
<dbReference type="PROSITE" id="PS50042">
    <property type="entry name" value="CNMP_BINDING_3"/>
    <property type="match status" value="1"/>
</dbReference>
<reference evidence="2" key="1">
    <citation type="journal article" date="2012" name="Science">
        <title>Fermentation, hydrogen, and sulfur metabolism in multiple uncultivated bacterial phyla.</title>
        <authorList>
            <person name="Wrighton K.C."/>
            <person name="Thomas B.C."/>
            <person name="Sharon I."/>
            <person name="Miller C.S."/>
            <person name="Castelle C.J."/>
            <person name="VerBerkmoes N.C."/>
            <person name="Wilkins M.J."/>
            <person name="Hettich R.L."/>
            <person name="Lipton M.S."/>
            <person name="Williams K.H."/>
            <person name="Long P.E."/>
            <person name="Banfield J.F."/>
        </authorList>
    </citation>
    <scope>NUCLEOTIDE SEQUENCE [LARGE SCALE GENOMIC DNA]</scope>
</reference>
<dbReference type="Pfam" id="PF00027">
    <property type="entry name" value="cNMP_binding"/>
    <property type="match status" value="1"/>
</dbReference>
<dbReference type="CDD" id="cd00038">
    <property type="entry name" value="CAP_ED"/>
    <property type="match status" value="1"/>
</dbReference>
<evidence type="ECO:0000313" key="2">
    <source>
        <dbReference type="EMBL" id="EKD30420.1"/>
    </source>
</evidence>
<comment type="caution">
    <text evidence="2">The sequence shown here is derived from an EMBL/GenBank/DDBJ whole genome shotgun (WGS) entry which is preliminary data.</text>
</comment>
<dbReference type="AlphaFoldDB" id="K1XJ73"/>
<protein>
    <recommendedName>
        <fullName evidence="1">Cyclic nucleotide-binding domain-containing protein</fullName>
    </recommendedName>
</protein>
<dbReference type="InterPro" id="IPR014710">
    <property type="entry name" value="RmlC-like_jellyroll"/>
</dbReference>
<organism evidence="2">
    <name type="scientific">uncultured bacterium</name>
    <name type="common">gcode 4</name>
    <dbReference type="NCBI Taxonomy" id="1234023"/>
    <lineage>
        <taxon>Bacteria</taxon>
        <taxon>environmental samples</taxon>
    </lineage>
</organism>
<dbReference type="Gene3D" id="2.60.120.10">
    <property type="entry name" value="Jelly Rolls"/>
    <property type="match status" value="1"/>
</dbReference>
<evidence type="ECO:0000259" key="1">
    <source>
        <dbReference type="PROSITE" id="PS50042"/>
    </source>
</evidence>
<accession>K1XJ73</accession>
<dbReference type="InterPro" id="IPR000595">
    <property type="entry name" value="cNMP-bd_dom"/>
</dbReference>
<gene>
    <name evidence="2" type="ORF">ACD_78C00065G0015</name>
</gene>
<sequence length="322" mass="36231">MSKETKHSHETKKALETNTLQTSLSTLKQSLTIHPILAFLEEFDAFFKKKKRILMNNEVLFTPGENPYFYIVSSGNLSILRLTPTGEKKEVGRAYMGSFIGEGVIFDRNQKDVEAVAIGEGASVIILTKEDIAYLESQSPEKILALYKHIIEVSNNRLLDSGKELASLYEMNTKIDELSKLGEQGFKDIINHISKTIDVDYIISIEQHPAVKGLFIHKYNSRFPSVWPINQKATGKIRGDESTGEIPSTGDILGTDENDTLYLLPLKTRETLKGYFILGKKNKGHFDDTDVRMMNNIAPLLGSMIENNQTLAERKALGYKQQ</sequence>
<proteinExistence type="predicted"/>
<dbReference type="InterPro" id="IPR018490">
    <property type="entry name" value="cNMP-bd_dom_sf"/>
</dbReference>
<dbReference type="SUPFAM" id="SSF55781">
    <property type="entry name" value="GAF domain-like"/>
    <property type="match status" value="1"/>
</dbReference>
<dbReference type="SUPFAM" id="SSF51206">
    <property type="entry name" value="cAMP-binding domain-like"/>
    <property type="match status" value="1"/>
</dbReference>
<dbReference type="EMBL" id="AMFJ01034065">
    <property type="protein sequence ID" value="EKD30420.1"/>
    <property type="molecule type" value="Genomic_DNA"/>
</dbReference>
<name>K1XJ73_9BACT</name>